<dbReference type="InterPro" id="IPR000192">
    <property type="entry name" value="Aminotrans_V_dom"/>
</dbReference>
<dbReference type="GO" id="GO:0008483">
    <property type="term" value="F:transaminase activity"/>
    <property type="evidence" value="ECO:0007669"/>
    <property type="project" value="UniProtKB-KW"/>
</dbReference>
<dbReference type="InterPro" id="IPR020578">
    <property type="entry name" value="Aminotrans_V_PyrdxlP_BS"/>
</dbReference>
<dbReference type="InterPro" id="IPR015424">
    <property type="entry name" value="PyrdxlP-dep_Trfase"/>
</dbReference>
<dbReference type="Gene3D" id="3.40.640.10">
    <property type="entry name" value="Type I PLP-dependent aspartate aminotransferase-like (Major domain)"/>
    <property type="match status" value="1"/>
</dbReference>
<dbReference type="PIRSF" id="PIRSF005572">
    <property type="entry name" value="NifS"/>
    <property type="match status" value="1"/>
</dbReference>
<name>A0A3N9UKL0_9BACI</name>
<gene>
    <name evidence="9" type="ORF">EBB45_02845</name>
</gene>
<accession>A0A3N9UKL0</accession>
<protein>
    <submittedName>
        <fullName evidence="9">Aminotransferase class V-fold PLP-dependent enzyme</fullName>
    </submittedName>
</protein>
<evidence type="ECO:0000259" key="8">
    <source>
        <dbReference type="Pfam" id="PF00266"/>
    </source>
</evidence>
<keyword evidence="4" id="KW-0663">Pyridoxal phosphate</keyword>
<organism evidence="9 10">
    <name type="scientific">Lysinibacillus composti</name>
    <dbReference type="NCBI Taxonomy" id="720633"/>
    <lineage>
        <taxon>Bacteria</taxon>
        <taxon>Bacillati</taxon>
        <taxon>Bacillota</taxon>
        <taxon>Bacilli</taxon>
        <taxon>Bacillales</taxon>
        <taxon>Bacillaceae</taxon>
        <taxon>Lysinibacillus</taxon>
    </lineage>
</organism>
<evidence type="ECO:0000313" key="10">
    <source>
        <dbReference type="Proteomes" id="UP000274033"/>
    </source>
</evidence>
<dbReference type="AlphaFoldDB" id="A0A3N9UKL0"/>
<keyword evidence="3" id="KW-0479">Metal-binding</keyword>
<evidence type="ECO:0000256" key="4">
    <source>
        <dbReference type="ARBA" id="ARBA00022898"/>
    </source>
</evidence>
<dbReference type="InterPro" id="IPR016454">
    <property type="entry name" value="Cysteine_dSase"/>
</dbReference>
<dbReference type="EMBL" id="RRCT01000001">
    <property type="protein sequence ID" value="RQW76503.1"/>
    <property type="molecule type" value="Genomic_DNA"/>
</dbReference>
<dbReference type="PANTHER" id="PTHR11601:SF36">
    <property type="entry name" value="CYSTEINE DESULFURASE NIFS-RELATED"/>
    <property type="match status" value="1"/>
</dbReference>
<dbReference type="OrthoDB" id="9808002at2"/>
<proteinExistence type="inferred from homology"/>
<dbReference type="Pfam" id="PF00266">
    <property type="entry name" value="Aminotran_5"/>
    <property type="match status" value="1"/>
</dbReference>
<comment type="cofactor">
    <cofactor evidence="1 7">
        <name>pyridoxal 5'-phosphate</name>
        <dbReference type="ChEBI" id="CHEBI:597326"/>
    </cofactor>
</comment>
<dbReference type="InterPro" id="IPR015421">
    <property type="entry name" value="PyrdxlP-dep_Trfase_major"/>
</dbReference>
<evidence type="ECO:0000256" key="3">
    <source>
        <dbReference type="ARBA" id="ARBA00022723"/>
    </source>
</evidence>
<reference evidence="9 10" key="1">
    <citation type="journal article" date="2013" name="J. Microbiol.">
        <title>Lysinibacillus chungkukjangi sp. nov., isolated from Chungkukjang, Korean fermented soybean food.</title>
        <authorList>
            <person name="Kim S.J."/>
            <person name="Jang Y.H."/>
            <person name="Hamada M."/>
            <person name="Ahn J.H."/>
            <person name="Weon H.Y."/>
            <person name="Suzuki K."/>
            <person name="Whang K.S."/>
            <person name="Kwon S.W."/>
        </authorList>
    </citation>
    <scope>NUCLEOTIDE SEQUENCE [LARGE SCALE GENOMIC DNA]</scope>
    <source>
        <strain evidence="9 10">MCCC 1A12701</strain>
    </source>
</reference>
<keyword evidence="9" id="KW-0032">Aminotransferase</keyword>
<sequence length="370" mass="40229">MIYLDYAATSPMTDAAVEAYSHAAKNMFGNTSSLHDAGGEAAYHLENARTIIADKLGVNRDGIVFTGSGTEGNILAILSLARAGKGKHIITSAAEHTSVHAAVNTLEREGYQITKLPFTQDGIIDLDLLEQSIREDTVLITIQHVNSEIGSIQPVEKIAQIARRHSIPYHVDCVQSFCKLPIEEFSKFVDAITISAHKVGGPKGCGAIYINPRRRITPVFPGVTHEKGVRGGTVDTPSIVAMAVAIEQFQYDVNYYWKLRLRLSKLIEDSHCTLIEAPKEDQLPSICGLCLNGLEGQFVMLKLNEESICISTGSACDINSASGTKAILAMGYSLTTARQFFRISFGPGTVEAQIEKLGEELMKISKDINM</sequence>
<evidence type="ECO:0000256" key="1">
    <source>
        <dbReference type="ARBA" id="ARBA00001933"/>
    </source>
</evidence>
<comment type="caution">
    <text evidence="9">The sequence shown here is derived from an EMBL/GenBank/DDBJ whole genome shotgun (WGS) entry which is preliminary data.</text>
</comment>
<keyword evidence="9" id="KW-0808">Transferase</keyword>
<dbReference type="Proteomes" id="UP000274033">
    <property type="component" value="Unassembled WGS sequence"/>
</dbReference>
<keyword evidence="6" id="KW-0411">Iron-sulfur</keyword>
<evidence type="ECO:0000313" key="9">
    <source>
        <dbReference type="EMBL" id="RQW76503.1"/>
    </source>
</evidence>
<evidence type="ECO:0000256" key="7">
    <source>
        <dbReference type="RuleBase" id="RU004504"/>
    </source>
</evidence>
<dbReference type="RefSeq" id="WP_124762399.1">
    <property type="nucleotide sequence ID" value="NZ_JAFBDY010000001.1"/>
</dbReference>
<keyword evidence="10" id="KW-1185">Reference proteome</keyword>
<dbReference type="PROSITE" id="PS00595">
    <property type="entry name" value="AA_TRANSFER_CLASS_5"/>
    <property type="match status" value="1"/>
</dbReference>
<dbReference type="GO" id="GO:0051536">
    <property type="term" value="F:iron-sulfur cluster binding"/>
    <property type="evidence" value="ECO:0007669"/>
    <property type="project" value="UniProtKB-KW"/>
</dbReference>
<keyword evidence="5" id="KW-0408">Iron</keyword>
<evidence type="ECO:0000256" key="5">
    <source>
        <dbReference type="ARBA" id="ARBA00023004"/>
    </source>
</evidence>
<evidence type="ECO:0000256" key="6">
    <source>
        <dbReference type="ARBA" id="ARBA00023014"/>
    </source>
</evidence>
<dbReference type="NCBIfam" id="NF002806">
    <property type="entry name" value="PRK02948.1"/>
    <property type="match status" value="1"/>
</dbReference>
<evidence type="ECO:0000256" key="2">
    <source>
        <dbReference type="ARBA" id="ARBA00006490"/>
    </source>
</evidence>
<feature type="domain" description="Aminotransferase class V" evidence="8">
    <location>
        <begin position="2"/>
        <end position="357"/>
    </location>
</feature>
<dbReference type="PANTHER" id="PTHR11601">
    <property type="entry name" value="CYSTEINE DESULFURYLASE FAMILY MEMBER"/>
    <property type="match status" value="1"/>
</dbReference>
<comment type="similarity">
    <text evidence="2">Belongs to the class-V pyridoxal-phosphate-dependent aminotransferase family. NifS/IscS subfamily.</text>
</comment>
<dbReference type="GO" id="GO:0046872">
    <property type="term" value="F:metal ion binding"/>
    <property type="evidence" value="ECO:0007669"/>
    <property type="project" value="UniProtKB-KW"/>
</dbReference>
<dbReference type="InterPro" id="IPR015422">
    <property type="entry name" value="PyrdxlP-dep_Trfase_small"/>
</dbReference>
<dbReference type="Gene3D" id="3.90.1150.10">
    <property type="entry name" value="Aspartate Aminotransferase, domain 1"/>
    <property type="match status" value="1"/>
</dbReference>
<dbReference type="SUPFAM" id="SSF53383">
    <property type="entry name" value="PLP-dependent transferases"/>
    <property type="match status" value="1"/>
</dbReference>